<accession>G8UP20</accession>
<organism evidence="1 2">
    <name type="scientific">Tannerella forsythia (strain ATCC 43037 / JCM 10827 / CCUG 21028 A / KCTC 5666 / FDC 338)</name>
    <name type="common">Bacteroides forsythus</name>
    <dbReference type="NCBI Taxonomy" id="203275"/>
    <lineage>
        <taxon>Bacteria</taxon>
        <taxon>Pseudomonadati</taxon>
        <taxon>Bacteroidota</taxon>
        <taxon>Bacteroidia</taxon>
        <taxon>Bacteroidales</taxon>
        <taxon>Tannerellaceae</taxon>
        <taxon>Tannerella</taxon>
    </lineage>
</organism>
<dbReference type="PATRIC" id="fig|203275.8.peg.771"/>
<gene>
    <name evidence="1" type="ordered locus">BFO_0867</name>
</gene>
<name>G8UP20_TANFA</name>
<proteinExistence type="predicted"/>
<dbReference type="EMBL" id="CP003191">
    <property type="protein sequence ID" value="AEW19777.1"/>
    <property type="molecule type" value="Genomic_DNA"/>
</dbReference>
<evidence type="ECO:0008006" key="3">
    <source>
        <dbReference type="Google" id="ProtNLM"/>
    </source>
</evidence>
<evidence type="ECO:0000313" key="2">
    <source>
        <dbReference type="Proteomes" id="UP000005436"/>
    </source>
</evidence>
<dbReference type="KEGG" id="tfo:BFO_0867"/>
<reference evidence="2" key="1">
    <citation type="submission" date="2011-12" db="EMBL/GenBank/DDBJ databases">
        <title>Complete sequence of Tannerella forsythia ATCC 43037.</title>
        <authorList>
            <person name="Dewhirst F."/>
            <person name="Tanner A."/>
            <person name="Izard J."/>
            <person name="Brinkac L."/>
            <person name="Durkin A.S."/>
            <person name="Hostetler J."/>
            <person name="Shetty J."/>
            <person name="Torralba M."/>
            <person name="Gill S."/>
            <person name="Nelson K."/>
        </authorList>
    </citation>
    <scope>NUCLEOTIDE SEQUENCE [LARGE SCALE GENOMIC DNA]</scope>
    <source>
        <strain evidence="2">ATCC 43037 / JCM 10827 / CCUG 33226 / KCTC 5666 / FDC 338</strain>
    </source>
</reference>
<dbReference type="AlphaFoldDB" id="G8UP20"/>
<keyword evidence="2" id="KW-1185">Reference proteome</keyword>
<dbReference type="HOGENOM" id="CLU_3123642_0_0_10"/>
<evidence type="ECO:0000313" key="1">
    <source>
        <dbReference type="EMBL" id="AEW19777.1"/>
    </source>
</evidence>
<sequence length="50" mass="6115">MEHVIGRAKFMRIVKDECRLRTNSFVERFFATCAVLHNLRMKIEPWTYRN</sequence>
<protein>
    <recommendedName>
        <fullName evidence="3">DDE Tnp4 domain-containing protein</fullName>
    </recommendedName>
</protein>
<dbReference type="Proteomes" id="UP000005436">
    <property type="component" value="Chromosome"/>
</dbReference>